<proteinExistence type="predicted"/>
<dbReference type="AlphaFoldDB" id="X1JG97"/>
<evidence type="ECO:0000313" key="1">
    <source>
        <dbReference type="EMBL" id="GAH93751.1"/>
    </source>
</evidence>
<name>X1JG97_9ZZZZ</name>
<protein>
    <submittedName>
        <fullName evidence="1">Uncharacterized protein</fullName>
    </submittedName>
</protein>
<feature type="non-terminal residue" evidence="1">
    <location>
        <position position="47"/>
    </location>
</feature>
<gene>
    <name evidence="1" type="ORF">S03H2_68996</name>
</gene>
<sequence length="47" mass="5475">MDDLIPIDKVLKINPRVQELGEQGFMIDPEKIDEYLDDFKNRTTALP</sequence>
<organism evidence="1">
    <name type="scientific">marine sediment metagenome</name>
    <dbReference type="NCBI Taxonomy" id="412755"/>
    <lineage>
        <taxon>unclassified sequences</taxon>
        <taxon>metagenomes</taxon>
        <taxon>ecological metagenomes</taxon>
    </lineage>
</organism>
<reference evidence="1" key="1">
    <citation type="journal article" date="2014" name="Front. Microbiol.">
        <title>High frequency of phylogenetically diverse reductive dehalogenase-homologous genes in deep subseafloor sedimentary metagenomes.</title>
        <authorList>
            <person name="Kawai M."/>
            <person name="Futagami T."/>
            <person name="Toyoda A."/>
            <person name="Takaki Y."/>
            <person name="Nishi S."/>
            <person name="Hori S."/>
            <person name="Arai W."/>
            <person name="Tsubouchi T."/>
            <person name="Morono Y."/>
            <person name="Uchiyama I."/>
            <person name="Ito T."/>
            <person name="Fujiyama A."/>
            <person name="Inagaki F."/>
            <person name="Takami H."/>
        </authorList>
    </citation>
    <scope>NUCLEOTIDE SEQUENCE</scope>
    <source>
        <strain evidence="1">Expedition CK06-06</strain>
    </source>
</reference>
<dbReference type="EMBL" id="BARU01045483">
    <property type="protein sequence ID" value="GAH93751.1"/>
    <property type="molecule type" value="Genomic_DNA"/>
</dbReference>
<accession>X1JG97</accession>
<comment type="caution">
    <text evidence="1">The sequence shown here is derived from an EMBL/GenBank/DDBJ whole genome shotgun (WGS) entry which is preliminary data.</text>
</comment>